<evidence type="ECO:0000313" key="2">
    <source>
        <dbReference type="Proteomes" id="UP000245368"/>
    </source>
</evidence>
<dbReference type="RefSeq" id="WP_109826993.1">
    <property type="nucleotide sequence ID" value="NZ_CP029494.1"/>
</dbReference>
<organism evidence="1 2">
    <name type="scientific">Deinococcus irradiatisoli</name>
    <dbReference type="NCBI Taxonomy" id="2202254"/>
    <lineage>
        <taxon>Bacteria</taxon>
        <taxon>Thermotogati</taxon>
        <taxon>Deinococcota</taxon>
        <taxon>Deinococci</taxon>
        <taxon>Deinococcales</taxon>
        <taxon>Deinococcaceae</taxon>
        <taxon>Deinococcus</taxon>
    </lineage>
</organism>
<dbReference type="KEGG" id="dez:DKM44_08635"/>
<dbReference type="EMBL" id="CP029494">
    <property type="protein sequence ID" value="AWN23286.1"/>
    <property type="molecule type" value="Genomic_DNA"/>
</dbReference>
<proteinExistence type="predicted"/>
<keyword evidence="2" id="KW-1185">Reference proteome</keyword>
<accession>A0A2Z3JGZ9</accession>
<dbReference type="AlphaFoldDB" id="A0A2Z3JGZ9"/>
<dbReference type="OrthoDB" id="69796at2"/>
<dbReference type="Proteomes" id="UP000245368">
    <property type="component" value="Chromosome"/>
</dbReference>
<name>A0A2Z3JGZ9_9DEIO</name>
<protein>
    <submittedName>
        <fullName evidence="1">DUF1844 domain-containing protein</fullName>
    </submittedName>
</protein>
<dbReference type="InterPro" id="IPR014995">
    <property type="entry name" value="DUF1844"/>
</dbReference>
<evidence type="ECO:0000313" key="1">
    <source>
        <dbReference type="EMBL" id="AWN23286.1"/>
    </source>
</evidence>
<sequence length="85" mass="8836">MANPEFLGLVHSLQATAEAALGDINAATASAGRDGLLAADRARQTAERSLKLLSMLVEKTRGNLDMTEAEVLSGAVTSLRGRLGN</sequence>
<gene>
    <name evidence="1" type="ORF">DKM44_08635</name>
</gene>
<dbReference type="Pfam" id="PF08899">
    <property type="entry name" value="DUF1844"/>
    <property type="match status" value="1"/>
</dbReference>
<reference evidence="1 2" key="1">
    <citation type="submission" date="2018-05" db="EMBL/GenBank/DDBJ databases">
        <title>Complete Genome Sequence of Deinococcus sp. strain 17bor-2.</title>
        <authorList>
            <person name="Srinivasan S."/>
        </authorList>
    </citation>
    <scope>NUCLEOTIDE SEQUENCE [LARGE SCALE GENOMIC DNA]</scope>
    <source>
        <strain evidence="1 2">17bor-2</strain>
    </source>
</reference>